<gene>
    <name evidence="2" type="ORF">DEO72_LG3g1009</name>
</gene>
<dbReference type="Proteomes" id="UP000501690">
    <property type="component" value="Linkage Group LG3"/>
</dbReference>
<dbReference type="AlphaFoldDB" id="A0A4D6LDK9"/>
<proteinExistence type="predicted"/>
<feature type="compositionally biased region" description="Low complexity" evidence="1">
    <location>
        <begin position="54"/>
        <end position="66"/>
    </location>
</feature>
<reference evidence="2 3" key="1">
    <citation type="submission" date="2019-04" db="EMBL/GenBank/DDBJ databases">
        <title>An improved genome assembly and genetic linkage map for asparagus bean, Vigna unguiculata ssp. sesquipedialis.</title>
        <authorList>
            <person name="Xia Q."/>
            <person name="Zhang R."/>
            <person name="Dong Y."/>
        </authorList>
    </citation>
    <scope>NUCLEOTIDE SEQUENCE [LARGE SCALE GENOMIC DNA]</scope>
    <source>
        <tissue evidence="2">Leaf</tissue>
    </source>
</reference>
<evidence type="ECO:0000313" key="3">
    <source>
        <dbReference type="Proteomes" id="UP000501690"/>
    </source>
</evidence>
<keyword evidence="3" id="KW-1185">Reference proteome</keyword>
<organism evidence="2 3">
    <name type="scientific">Vigna unguiculata</name>
    <name type="common">Cowpea</name>
    <dbReference type="NCBI Taxonomy" id="3917"/>
    <lineage>
        <taxon>Eukaryota</taxon>
        <taxon>Viridiplantae</taxon>
        <taxon>Streptophyta</taxon>
        <taxon>Embryophyta</taxon>
        <taxon>Tracheophyta</taxon>
        <taxon>Spermatophyta</taxon>
        <taxon>Magnoliopsida</taxon>
        <taxon>eudicotyledons</taxon>
        <taxon>Gunneridae</taxon>
        <taxon>Pentapetalae</taxon>
        <taxon>rosids</taxon>
        <taxon>fabids</taxon>
        <taxon>Fabales</taxon>
        <taxon>Fabaceae</taxon>
        <taxon>Papilionoideae</taxon>
        <taxon>50 kb inversion clade</taxon>
        <taxon>NPAAA clade</taxon>
        <taxon>indigoferoid/millettioid clade</taxon>
        <taxon>Phaseoleae</taxon>
        <taxon>Vigna</taxon>
    </lineage>
</organism>
<accession>A0A4D6LDK9</accession>
<dbReference type="EMBL" id="CP039347">
    <property type="protein sequence ID" value="QCD86486.1"/>
    <property type="molecule type" value="Genomic_DNA"/>
</dbReference>
<name>A0A4D6LDK9_VIGUN</name>
<evidence type="ECO:0000256" key="1">
    <source>
        <dbReference type="SAM" id="MobiDB-lite"/>
    </source>
</evidence>
<sequence length="77" mass="8962">MIQCQSMPRPKRIRNLLKSVPTTPEIQHISHSSKHYVGNHVEVQSRQPNTQFGQPRQQITQPTQQRSETMSMELVKI</sequence>
<evidence type="ECO:0000313" key="2">
    <source>
        <dbReference type="EMBL" id="QCD86486.1"/>
    </source>
</evidence>
<feature type="region of interest" description="Disordered" evidence="1">
    <location>
        <begin position="45"/>
        <end position="77"/>
    </location>
</feature>
<protein>
    <submittedName>
        <fullName evidence="2">Uncharacterized protein</fullName>
    </submittedName>
</protein>